<name>A0A9P0H9Z4_NEZVI</name>
<organism evidence="1 2">
    <name type="scientific">Nezara viridula</name>
    <name type="common">Southern green stink bug</name>
    <name type="synonym">Cimex viridulus</name>
    <dbReference type="NCBI Taxonomy" id="85310"/>
    <lineage>
        <taxon>Eukaryota</taxon>
        <taxon>Metazoa</taxon>
        <taxon>Ecdysozoa</taxon>
        <taxon>Arthropoda</taxon>
        <taxon>Hexapoda</taxon>
        <taxon>Insecta</taxon>
        <taxon>Pterygota</taxon>
        <taxon>Neoptera</taxon>
        <taxon>Paraneoptera</taxon>
        <taxon>Hemiptera</taxon>
        <taxon>Heteroptera</taxon>
        <taxon>Panheteroptera</taxon>
        <taxon>Pentatomomorpha</taxon>
        <taxon>Pentatomoidea</taxon>
        <taxon>Pentatomidae</taxon>
        <taxon>Pentatominae</taxon>
        <taxon>Nezara</taxon>
    </lineage>
</organism>
<dbReference type="EMBL" id="OV725080">
    <property type="protein sequence ID" value="CAH1398189.1"/>
    <property type="molecule type" value="Genomic_DNA"/>
</dbReference>
<dbReference type="Proteomes" id="UP001152798">
    <property type="component" value="Chromosome 4"/>
</dbReference>
<dbReference type="PANTHER" id="PTHR31021:SF1">
    <property type="entry name" value="CHROMOSOME UNDETERMINED SCAFFOLD_56, WHOLE GENOME SHOTGUN SEQUENCE"/>
    <property type="match status" value="1"/>
</dbReference>
<evidence type="ECO:0000313" key="1">
    <source>
        <dbReference type="EMBL" id="CAH1398189.1"/>
    </source>
</evidence>
<proteinExistence type="predicted"/>
<dbReference type="GO" id="GO:0030178">
    <property type="term" value="P:negative regulation of Wnt signaling pathway"/>
    <property type="evidence" value="ECO:0007669"/>
    <property type="project" value="InterPro"/>
</dbReference>
<gene>
    <name evidence="1" type="ORF">NEZAVI_LOCUS7885</name>
</gene>
<reference evidence="1" key="1">
    <citation type="submission" date="2022-01" db="EMBL/GenBank/DDBJ databases">
        <authorList>
            <person name="King R."/>
        </authorList>
    </citation>
    <scope>NUCLEOTIDE SEQUENCE</scope>
</reference>
<protein>
    <submittedName>
        <fullName evidence="1">Uncharacterized protein</fullName>
    </submittedName>
</protein>
<dbReference type="GO" id="GO:0005886">
    <property type="term" value="C:plasma membrane"/>
    <property type="evidence" value="ECO:0007669"/>
    <property type="project" value="InterPro"/>
</dbReference>
<dbReference type="PANTHER" id="PTHR31021">
    <property type="entry name" value="ADENOMATOSIS POLYPOSIS COLI DOWN-REGULATED 1"/>
    <property type="match status" value="1"/>
</dbReference>
<accession>A0A9P0H9Z4</accession>
<dbReference type="InterPro" id="IPR042425">
    <property type="entry name" value="APCDD1"/>
</dbReference>
<evidence type="ECO:0000313" key="2">
    <source>
        <dbReference type="Proteomes" id="UP001152798"/>
    </source>
</evidence>
<keyword evidence="2" id="KW-1185">Reference proteome</keyword>
<sequence>MEWGPLGVRKDVTPSQGCPALGITVPTTEHELVRLELDQSGHALLYLGQSEQRSNDRKLRPTSFQPPLLQCNAPELPPLTHFLNSFNGAARASLALPLASVVFLIL</sequence>
<dbReference type="AlphaFoldDB" id="A0A9P0H9Z4"/>
<dbReference type="GO" id="GO:0017147">
    <property type="term" value="F:Wnt-protein binding"/>
    <property type="evidence" value="ECO:0007669"/>
    <property type="project" value="InterPro"/>
</dbReference>
<dbReference type="OrthoDB" id="5985602at2759"/>